<dbReference type="AlphaFoldDB" id="A0A653AC26"/>
<dbReference type="EMBL" id="UPXX01000029">
    <property type="protein sequence ID" value="VBB45541.1"/>
    <property type="molecule type" value="Genomic_DNA"/>
</dbReference>
<accession>A0A653AC26</accession>
<protein>
    <submittedName>
        <fullName evidence="1">Uncharacterized protein</fullName>
    </submittedName>
</protein>
<sequence length="59" mass="6172">MLASGSGLAGPQAGRVLGALFHAPWGAAFFGDAGRGGWSGSTGKQWLEEVPGIWIWKWS</sequence>
<name>A0A653AC26_UNCDX</name>
<gene>
    <name evidence="1" type="ORF">TRIP_B350492</name>
</gene>
<reference evidence="1" key="1">
    <citation type="submission" date="2018-07" db="EMBL/GenBank/DDBJ databases">
        <authorList>
            <consortium name="Genoscope - CEA"/>
            <person name="William W."/>
        </authorList>
    </citation>
    <scope>NUCLEOTIDE SEQUENCE</scope>
    <source>
        <strain evidence="1">IK1</strain>
    </source>
</reference>
<proteinExistence type="predicted"/>
<organism evidence="1">
    <name type="scientific">Uncultured Desulfatiglans sp</name>
    <dbReference type="NCBI Taxonomy" id="1748965"/>
    <lineage>
        <taxon>Bacteria</taxon>
        <taxon>Pseudomonadati</taxon>
        <taxon>Thermodesulfobacteriota</taxon>
        <taxon>Desulfobacteria</taxon>
        <taxon>Desulfatiglandales</taxon>
        <taxon>Desulfatiglandaceae</taxon>
        <taxon>Desulfatiglans</taxon>
        <taxon>environmental samples</taxon>
    </lineage>
</organism>
<evidence type="ECO:0000313" key="1">
    <source>
        <dbReference type="EMBL" id="VBB45541.1"/>
    </source>
</evidence>